<feature type="domain" description="AAA+ ATPase" evidence="4">
    <location>
        <begin position="447"/>
        <end position="579"/>
    </location>
</feature>
<protein>
    <recommendedName>
        <fullName evidence="4">AAA+ ATPase domain-containing protein</fullName>
    </recommendedName>
</protein>
<dbReference type="SUPFAM" id="SSF52540">
    <property type="entry name" value="P-loop containing nucleoside triphosphate hydrolases"/>
    <property type="match status" value="1"/>
</dbReference>
<evidence type="ECO:0000256" key="1">
    <source>
        <dbReference type="ARBA" id="ARBA00006914"/>
    </source>
</evidence>
<dbReference type="InterPro" id="IPR003593">
    <property type="entry name" value="AAA+_ATPase"/>
</dbReference>
<comment type="similarity">
    <text evidence="1">Belongs to the AAA ATPase family.</text>
</comment>
<evidence type="ECO:0000256" key="2">
    <source>
        <dbReference type="ARBA" id="ARBA00022741"/>
    </source>
</evidence>
<dbReference type="InterPro" id="IPR003959">
    <property type="entry name" value="ATPase_AAA_core"/>
</dbReference>
<sequence>MNDLAVIRPQTDQFHSLQQWVELGLAAYIESLTQESLTQESLTQESLTQESLTQESLAQDSLAQADAFEQQRIVFEQQWHALEGRTGKLIRQLNLSQTDVFLLFLTGMMETQPKVAFAITELQQPSDQARLSIHLMLDILQTLFPATQQWDALDLIHRPLFDESVISLSGDGPISLRGLSISVPLWSVLKNKRNQWQGTSQLIDSNRALLPDETRKRLTNLCQHLTTHPFMVIRGQNNSGRSILASELGLLAGLDPINIPYELWQEQPQLRLASVIADWLPVITLPDLPGESYEPKAPVGDSSAVLISGVQTSVVIRVGYHYTLPMPDPQQRSELWQEYVKNKSLSEKLAGSALLSGPMIQRIGRQSKSSDDMPDMHQEQHIRVLRAQNIDPGLSQLAQVVTRDIPKSAVVFPKLINEHLDDLIARALQRESLYLKLGQTLSANQNPGLRALFVGDSGTGKTLAASYVATQIGAPLYRVDLGSVINKYIGESEKNLGRLLDYAAATDTVLLFDEAESVFGHRTDARSSNERFANNLTNYLLARIENHPGIVLLTTNHRDRIDPAFNRRLEIIIDFPQPGFNERLMLWKNHMGQRSPTEDFLKALASHCDLSGGQIRNAVLCAAANSSDDAVLSERAIIRAVAREYQKLGRSLPAALQNQGMM</sequence>
<dbReference type="EMBL" id="BAABWH010000004">
    <property type="protein sequence ID" value="GAA6145679.1"/>
    <property type="molecule type" value="Genomic_DNA"/>
</dbReference>
<dbReference type="Proteomes" id="UP001481413">
    <property type="component" value="Unassembled WGS sequence"/>
</dbReference>
<dbReference type="RefSeq" id="WP_353294725.1">
    <property type="nucleotide sequence ID" value="NZ_BAABWH010000004.1"/>
</dbReference>
<keyword evidence="3" id="KW-0067">ATP-binding</keyword>
<organism evidence="5 6">
    <name type="scientific">Thalassolituus maritimus</name>
    <dbReference type="NCBI Taxonomy" id="484498"/>
    <lineage>
        <taxon>Bacteria</taxon>
        <taxon>Pseudomonadati</taxon>
        <taxon>Pseudomonadota</taxon>
        <taxon>Gammaproteobacteria</taxon>
        <taxon>Oceanospirillales</taxon>
        <taxon>Oceanospirillaceae</taxon>
        <taxon>Thalassolituus</taxon>
    </lineage>
</organism>
<evidence type="ECO:0000313" key="5">
    <source>
        <dbReference type="EMBL" id="GAA6145679.1"/>
    </source>
</evidence>
<dbReference type="Pfam" id="PF00004">
    <property type="entry name" value="AAA"/>
    <property type="match status" value="1"/>
</dbReference>
<keyword evidence="2" id="KW-0547">Nucleotide-binding</keyword>
<gene>
    <name evidence="5" type="ORF">NBRC116585_17970</name>
</gene>
<comment type="caution">
    <text evidence="5">The sequence shown here is derived from an EMBL/GenBank/DDBJ whole genome shotgun (WGS) entry which is preliminary data.</text>
</comment>
<proteinExistence type="inferred from homology"/>
<name>A0ABP9ZZW1_9GAMM</name>
<reference evidence="5 6" key="1">
    <citation type="submission" date="2024-04" db="EMBL/GenBank/DDBJ databases">
        <title>Draft genome sequence of Thalassolituus maritimus NBRC 116585.</title>
        <authorList>
            <person name="Miyakawa T."/>
            <person name="Kusuya Y."/>
            <person name="Miura T."/>
        </authorList>
    </citation>
    <scope>NUCLEOTIDE SEQUENCE [LARGE SCALE GENOMIC DNA]</scope>
    <source>
        <strain evidence="5 6">5NW40-0001</strain>
    </source>
</reference>
<dbReference type="PANTHER" id="PTHR23073">
    <property type="entry name" value="26S PROTEASOME REGULATORY SUBUNIT"/>
    <property type="match status" value="1"/>
</dbReference>
<evidence type="ECO:0000259" key="4">
    <source>
        <dbReference type="SMART" id="SM00382"/>
    </source>
</evidence>
<dbReference type="CDD" id="cd19481">
    <property type="entry name" value="RecA-like_protease"/>
    <property type="match status" value="1"/>
</dbReference>
<dbReference type="SMART" id="SM00382">
    <property type="entry name" value="AAA"/>
    <property type="match status" value="1"/>
</dbReference>
<keyword evidence="6" id="KW-1185">Reference proteome</keyword>
<accession>A0ABP9ZZW1</accession>
<evidence type="ECO:0000313" key="6">
    <source>
        <dbReference type="Proteomes" id="UP001481413"/>
    </source>
</evidence>
<dbReference type="InterPro" id="IPR050221">
    <property type="entry name" value="26S_Proteasome_ATPase"/>
</dbReference>
<dbReference type="InterPro" id="IPR027417">
    <property type="entry name" value="P-loop_NTPase"/>
</dbReference>
<dbReference type="Gene3D" id="3.40.50.300">
    <property type="entry name" value="P-loop containing nucleotide triphosphate hydrolases"/>
    <property type="match status" value="1"/>
</dbReference>
<evidence type="ECO:0000256" key="3">
    <source>
        <dbReference type="ARBA" id="ARBA00022840"/>
    </source>
</evidence>